<protein>
    <submittedName>
        <fullName evidence="1">Uncharacterized protein</fullName>
    </submittedName>
</protein>
<sequence length="153" mass="16988">MDFFIPNHRRDGNAKVDSLYVGVSPGGRTVTALRKPSADGKRMETTRTYSPGLARGEGGQIATLVLGGMETTLDEMEFIAESKKQKKFIPRRDRTDIVKMCRMILERRNQAIRDNKGLATKAASAKPKVTLHLPVGYRYVGTKEPGLKVLARI</sequence>
<dbReference type="EMBL" id="LAZR01060025">
    <property type="protein sequence ID" value="KKK66550.1"/>
    <property type="molecule type" value="Genomic_DNA"/>
</dbReference>
<comment type="caution">
    <text evidence="1">The sequence shown here is derived from an EMBL/GenBank/DDBJ whole genome shotgun (WGS) entry which is preliminary data.</text>
</comment>
<accession>A0A0F8XZ32</accession>
<reference evidence="1" key="1">
    <citation type="journal article" date="2015" name="Nature">
        <title>Complex archaea that bridge the gap between prokaryotes and eukaryotes.</title>
        <authorList>
            <person name="Spang A."/>
            <person name="Saw J.H."/>
            <person name="Jorgensen S.L."/>
            <person name="Zaremba-Niedzwiedzka K."/>
            <person name="Martijn J."/>
            <person name="Lind A.E."/>
            <person name="van Eijk R."/>
            <person name="Schleper C."/>
            <person name="Guy L."/>
            <person name="Ettema T.J."/>
        </authorList>
    </citation>
    <scope>NUCLEOTIDE SEQUENCE</scope>
</reference>
<organism evidence="1">
    <name type="scientific">marine sediment metagenome</name>
    <dbReference type="NCBI Taxonomy" id="412755"/>
    <lineage>
        <taxon>unclassified sequences</taxon>
        <taxon>metagenomes</taxon>
        <taxon>ecological metagenomes</taxon>
    </lineage>
</organism>
<evidence type="ECO:0000313" key="1">
    <source>
        <dbReference type="EMBL" id="KKK66550.1"/>
    </source>
</evidence>
<dbReference type="AlphaFoldDB" id="A0A0F8XZ32"/>
<name>A0A0F8XZ32_9ZZZZ</name>
<gene>
    <name evidence="1" type="ORF">LCGC14_2962970</name>
</gene>
<proteinExistence type="predicted"/>